<feature type="transmembrane region" description="Helical" evidence="1">
    <location>
        <begin position="62"/>
        <end position="80"/>
    </location>
</feature>
<evidence type="ECO:0000313" key="2">
    <source>
        <dbReference type="EMBL" id="MQM27228.1"/>
    </source>
</evidence>
<feature type="transmembrane region" description="Helical" evidence="1">
    <location>
        <begin position="126"/>
        <end position="152"/>
    </location>
</feature>
<dbReference type="AlphaFoldDB" id="A0A6L5GC62"/>
<keyword evidence="1" id="KW-1133">Transmembrane helix</keyword>
<organism evidence="2 3">
    <name type="scientific">Glycomyces albidus</name>
    <dbReference type="NCBI Taxonomy" id="2656774"/>
    <lineage>
        <taxon>Bacteria</taxon>
        <taxon>Bacillati</taxon>
        <taxon>Actinomycetota</taxon>
        <taxon>Actinomycetes</taxon>
        <taxon>Glycomycetales</taxon>
        <taxon>Glycomycetaceae</taxon>
        <taxon>Glycomyces</taxon>
    </lineage>
</organism>
<comment type="caution">
    <text evidence="2">The sequence shown here is derived from an EMBL/GenBank/DDBJ whole genome shotgun (WGS) entry which is preliminary data.</text>
</comment>
<accession>A0A6L5GC62</accession>
<sequence>MTDEDQRLFDEDPARIDRERISSNHLLRIRAEFLSLVVIGLGTSAAYAVWTLGYFLGSAWQPLFTIAGLLFAAGLLIAFIKISKAMFGDRSSAFPPRPGGLPVGIAIAAGCSSFAIAMAAMGTGRFLGLTVSLAVFSTEFIVWSLVGILIVFRRRPV</sequence>
<keyword evidence="1" id="KW-0472">Membrane</keyword>
<dbReference type="Proteomes" id="UP000477750">
    <property type="component" value="Unassembled WGS sequence"/>
</dbReference>
<feature type="transmembrane region" description="Helical" evidence="1">
    <location>
        <begin position="101"/>
        <end position="120"/>
    </location>
</feature>
<keyword evidence="1" id="KW-0812">Transmembrane</keyword>
<protein>
    <submittedName>
        <fullName evidence="2">Uncharacterized protein</fullName>
    </submittedName>
</protein>
<feature type="transmembrane region" description="Helical" evidence="1">
    <location>
        <begin position="33"/>
        <end position="56"/>
    </location>
</feature>
<keyword evidence="3" id="KW-1185">Reference proteome</keyword>
<proteinExistence type="predicted"/>
<name>A0A6L5GC62_9ACTN</name>
<evidence type="ECO:0000313" key="3">
    <source>
        <dbReference type="Proteomes" id="UP000477750"/>
    </source>
</evidence>
<evidence type="ECO:0000256" key="1">
    <source>
        <dbReference type="SAM" id="Phobius"/>
    </source>
</evidence>
<dbReference type="RefSeq" id="WP_153026368.1">
    <property type="nucleotide sequence ID" value="NZ_WIAO01000021.1"/>
</dbReference>
<dbReference type="EMBL" id="WIAO01000021">
    <property type="protein sequence ID" value="MQM27228.1"/>
    <property type="molecule type" value="Genomic_DNA"/>
</dbReference>
<gene>
    <name evidence="2" type="ORF">GFD30_16835</name>
</gene>
<reference evidence="2 3" key="1">
    <citation type="submission" date="2019-10" db="EMBL/GenBank/DDBJ databases">
        <title>Glycomyces albidus sp. nov., a novel actinomycete isolated from rhizosphere soil of wheat (Triticum aestivum L.).</title>
        <authorList>
            <person name="Qian L."/>
        </authorList>
    </citation>
    <scope>NUCLEOTIDE SEQUENCE [LARGE SCALE GENOMIC DNA]</scope>
    <source>
        <strain evidence="2 3">NEAU-7082</strain>
    </source>
</reference>